<proteinExistence type="predicted"/>
<dbReference type="EMBL" id="PPTA01000004">
    <property type="protein sequence ID" value="TFB04003.1"/>
    <property type="molecule type" value="Genomic_DNA"/>
</dbReference>
<protein>
    <submittedName>
        <fullName evidence="2">Uncharacterized protein</fullName>
    </submittedName>
</protein>
<organism evidence="2 3">
    <name type="scientific">Trichoderma ghanense</name>
    <dbReference type="NCBI Taxonomy" id="65468"/>
    <lineage>
        <taxon>Eukaryota</taxon>
        <taxon>Fungi</taxon>
        <taxon>Dikarya</taxon>
        <taxon>Ascomycota</taxon>
        <taxon>Pezizomycotina</taxon>
        <taxon>Sordariomycetes</taxon>
        <taxon>Hypocreomycetidae</taxon>
        <taxon>Hypocreales</taxon>
        <taxon>Hypocreaceae</taxon>
        <taxon>Trichoderma</taxon>
    </lineage>
</organism>
<keyword evidence="3" id="KW-1185">Reference proteome</keyword>
<dbReference type="GeneID" id="300575508"/>
<accession>A0ABY2HAU4</accession>
<gene>
    <name evidence="2" type="ORF">CCMA1212_003722</name>
</gene>
<dbReference type="Proteomes" id="UP001642720">
    <property type="component" value="Unassembled WGS sequence"/>
</dbReference>
<reference evidence="2 3" key="1">
    <citation type="submission" date="2018-01" db="EMBL/GenBank/DDBJ databases">
        <title>Genome characterization of the sugarcane-associated fungus Trichoderma ghanense CCMA-1212 and their application in lignocelulose bioconversion.</title>
        <authorList>
            <person name="Steindorff A.S."/>
            <person name="Mendes T.D."/>
            <person name="Vilela E.S.D."/>
            <person name="Rodrigues D.S."/>
            <person name="Formighieri E.F."/>
            <person name="Melo I.S."/>
            <person name="Favaro L.C.L."/>
        </authorList>
    </citation>
    <scope>NUCLEOTIDE SEQUENCE [LARGE SCALE GENOMIC DNA]</scope>
    <source>
        <strain evidence="2 3">CCMA-1212</strain>
    </source>
</reference>
<comment type="caution">
    <text evidence="2">The sequence shown here is derived from an EMBL/GenBank/DDBJ whole genome shotgun (WGS) entry which is preliminary data.</text>
</comment>
<evidence type="ECO:0000256" key="1">
    <source>
        <dbReference type="SAM" id="MobiDB-lite"/>
    </source>
</evidence>
<dbReference type="RefSeq" id="XP_073560204.1">
    <property type="nucleotide sequence ID" value="XM_073701058.1"/>
</dbReference>
<evidence type="ECO:0000313" key="3">
    <source>
        <dbReference type="Proteomes" id="UP001642720"/>
    </source>
</evidence>
<evidence type="ECO:0000313" key="2">
    <source>
        <dbReference type="EMBL" id="TFB04003.1"/>
    </source>
</evidence>
<sequence>MLCWIQALIGTGEISASTRISQQLTAPRTHALFLAATTAILHPFPTAAHRGACESERQAPQIGLRYSPSANRPQNP</sequence>
<feature type="region of interest" description="Disordered" evidence="1">
    <location>
        <begin position="51"/>
        <end position="76"/>
    </location>
</feature>
<name>A0ABY2HAU4_9HYPO</name>